<dbReference type="GO" id="GO:0003723">
    <property type="term" value="F:RNA binding"/>
    <property type="evidence" value="ECO:0007669"/>
    <property type="project" value="InterPro"/>
</dbReference>
<dbReference type="InterPro" id="IPR000504">
    <property type="entry name" value="RRM_dom"/>
</dbReference>
<reference evidence="2 3" key="1">
    <citation type="journal article" date="2016" name="Mol. Biol. Evol.">
        <title>Comparative Genomics of Early-Diverging Mushroom-Forming Fungi Provides Insights into the Origins of Lignocellulose Decay Capabilities.</title>
        <authorList>
            <person name="Nagy L.G."/>
            <person name="Riley R."/>
            <person name="Tritt A."/>
            <person name="Adam C."/>
            <person name="Daum C."/>
            <person name="Floudas D."/>
            <person name="Sun H."/>
            <person name="Yadav J.S."/>
            <person name="Pangilinan J."/>
            <person name="Larsson K.H."/>
            <person name="Matsuura K."/>
            <person name="Barry K."/>
            <person name="Labutti K."/>
            <person name="Kuo R."/>
            <person name="Ohm R.A."/>
            <person name="Bhattacharya S.S."/>
            <person name="Shirouzu T."/>
            <person name="Yoshinaga Y."/>
            <person name="Martin F.M."/>
            <person name="Grigoriev I.V."/>
            <person name="Hibbett D.S."/>
        </authorList>
    </citation>
    <scope>NUCLEOTIDE SEQUENCE [LARGE SCALE GENOMIC DNA]</scope>
    <source>
        <strain evidence="2 3">HHB12029</strain>
    </source>
</reference>
<accession>A0A165QR20</accession>
<name>A0A165QR20_EXIGL</name>
<dbReference type="InterPro" id="IPR035979">
    <property type="entry name" value="RBD_domain_sf"/>
</dbReference>
<dbReference type="Pfam" id="PF00076">
    <property type="entry name" value="RRM_1"/>
    <property type="match status" value="1"/>
</dbReference>
<gene>
    <name evidence="2" type="ORF">EXIGLDRAFT_715983</name>
</gene>
<dbReference type="SUPFAM" id="SSF54928">
    <property type="entry name" value="RNA-binding domain, RBD"/>
    <property type="match status" value="1"/>
</dbReference>
<protein>
    <recommendedName>
        <fullName evidence="1">RRM domain-containing protein</fullName>
    </recommendedName>
</protein>
<evidence type="ECO:0000313" key="3">
    <source>
        <dbReference type="Proteomes" id="UP000077266"/>
    </source>
</evidence>
<proteinExistence type="predicted"/>
<evidence type="ECO:0000259" key="1">
    <source>
        <dbReference type="Pfam" id="PF00076"/>
    </source>
</evidence>
<dbReference type="OrthoDB" id="10612074at2759"/>
<evidence type="ECO:0000313" key="2">
    <source>
        <dbReference type="EMBL" id="KZW03962.1"/>
    </source>
</evidence>
<dbReference type="EMBL" id="KV425882">
    <property type="protein sequence ID" value="KZW03962.1"/>
    <property type="molecule type" value="Genomic_DNA"/>
</dbReference>
<dbReference type="AlphaFoldDB" id="A0A165QR20"/>
<feature type="non-terminal residue" evidence="2">
    <location>
        <position position="118"/>
    </location>
</feature>
<feature type="domain" description="RRM" evidence="1">
    <location>
        <begin position="25"/>
        <end position="81"/>
    </location>
</feature>
<dbReference type="Proteomes" id="UP000077266">
    <property type="component" value="Unassembled WGS sequence"/>
</dbReference>
<dbReference type="InterPro" id="IPR012677">
    <property type="entry name" value="Nucleotide-bd_a/b_plait_sf"/>
</dbReference>
<dbReference type="Gene3D" id="3.30.70.330">
    <property type="match status" value="1"/>
</dbReference>
<dbReference type="InParanoid" id="A0A165QR20"/>
<organism evidence="2 3">
    <name type="scientific">Exidia glandulosa HHB12029</name>
    <dbReference type="NCBI Taxonomy" id="1314781"/>
    <lineage>
        <taxon>Eukaryota</taxon>
        <taxon>Fungi</taxon>
        <taxon>Dikarya</taxon>
        <taxon>Basidiomycota</taxon>
        <taxon>Agaricomycotina</taxon>
        <taxon>Agaricomycetes</taxon>
        <taxon>Auriculariales</taxon>
        <taxon>Exidiaceae</taxon>
        <taxon>Exidia</taxon>
    </lineage>
</organism>
<sequence>MWATCVARVPSVAVSRLTRYCASQQLPREVTNDQIHARFSKIGKPNLPEGEYMATVEFVHSTAARKAVQKLHRRKWHGMPIVVRGNASGVAPINILQVSFSPWDMPTGKRLRPAAVRA</sequence>
<keyword evidence="3" id="KW-1185">Reference proteome</keyword>